<dbReference type="PANTHER" id="PTHR46771:SF5">
    <property type="entry name" value="DETERIN"/>
    <property type="match status" value="1"/>
</dbReference>
<evidence type="ECO:0000256" key="2">
    <source>
        <dbReference type="ARBA" id="ARBA00022833"/>
    </source>
</evidence>
<keyword evidence="4" id="KW-1185">Reference proteome</keyword>
<protein>
    <submittedName>
        <fullName evidence="3">Uncharacterized protein</fullName>
    </submittedName>
</protein>
<comment type="caution">
    <text evidence="3">The sequence shown here is derived from an EMBL/GenBank/DDBJ whole genome shotgun (WGS) entry which is preliminary data.</text>
</comment>
<dbReference type="PANTHER" id="PTHR46771">
    <property type="entry name" value="DETERIN"/>
    <property type="match status" value="1"/>
</dbReference>
<dbReference type="SUPFAM" id="SSF57924">
    <property type="entry name" value="Inhibitor of apoptosis (IAP) repeat"/>
    <property type="match status" value="1"/>
</dbReference>
<evidence type="ECO:0000256" key="1">
    <source>
        <dbReference type="ARBA" id="ARBA00022723"/>
    </source>
</evidence>
<name>A0AA39HR99_9BILA</name>
<keyword evidence="1" id="KW-0479">Metal-binding</keyword>
<proteinExistence type="predicted"/>
<evidence type="ECO:0000313" key="4">
    <source>
        <dbReference type="Proteomes" id="UP001175271"/>
    </source>
</evidence>
<dbReference type="InterPro" id="IPR001370">
    <property type="entry name" value="BIR_rpt"/>
</dbReference>
<gene>
    <name evidence="3" type="ORF">QR680_005236</name>
</gene>
<dbReference type="Proteomes" id="UP001175271">
    <property type="component" value="Unassembled WGS sequence"/>
</dbReference>
<dbReference type="EMBL" id="JAUCMV010000003">
    <property type="protein sequence ID" value="KAK0410618.1"/>
    <property type="molecule type" value="Genomic_DNA"/>
</dbReference>
<dbReference type="SMART" id="SM00238">
    <property type="entry name" value="BIR"/>
    <property type="match status" value="1"/>
</dbReference>
<organism evidence="3 4">
    <name type="scientific">Steinernema hermaphroditum</name>
    <dbReference type="NCBI Taxonomy" id="289476"/>
    <lineage>
        <taxon>Eukaryota</taxon>
        <taxon>Metazoa</taxon>
        <taxon>Ecdysozoa</taxon>
        <taxon>Nematoda</taxon>
        <taxon>Chromadorea</taxon>
        <taxon>Rhabditida</taxon>
        <taxon>Tylenchina</taxon>
        <taxon>Panagrolaimomorpha</taxon>
        <taxon>Strongyloidoidea</taxon>
        <taxon>Steinernematidae</taxon>
        <taxon>Steinernema</taxon>
    </lineage>
</organism>
<evidence type="ECO:0000313" key="3">
    <source>
        <dbReference type="EMBL" id="KAK0410618.1"/>
    </source>
</evidence>
<dbReference type="AlphaFoldDB" id="A0AA39HR99"/>
<keyword evidence="2" id="KW-0862">Zinc</keyword>
<dbReference type="Pfam" id="PF00653">
    <property type="entry name" value="BIR"/>
    <property type="match status" value="1"/>
</dbReference>
<dbReference type="InterPro" id="IPR051190">
    <property type="entry name" value="Baculoviral_IAP"/>
</dbReference>
<dbReference type="PROSITE" id="PS50143">
    <property type="entry name" value="BIR_REPEAT_2"/>
    <property type="match status" value="1"/>
</dbReference>
<sequence length="150" mass="16837">MSHAFNGMASLGEHCAYVDPKYRLATFKDWIYDSEPAARCTSENLAKAGFISAVTPDDPYAASCAFCLKTLQWDAQDDPKQEHKLHCPKCLFVTTALEVPSDELTTEDAIRLIFHRYGNISCTAFRELHTQGALFEENITSQVEKLTKNL</sequence>
<dbReference type="GO" id="GO:0046872">
    <property type="term" value="F:metal ion binding"/>
    <property type="evidence" value="ECO:0007669"/>
    <property type="project" value="UniProtKB-KW"/>
</dbReference>
<reference evidence="3" key="1">
    <citation type="submission" date="2023-06" db="EMBL/GenBank/DDBJ databases">
        <title>Genomic analysis of the entomopathogenic nematode Steinernema hermaphroditum.</title>
        <authorList>
            <person name="Schwarz E.M."/>
            <person name="Heppert J.K."/>
            <person name="Baniya A."/>
            <person name="Schwartz H.T."/>
            <person name="Tan C.-H."/>
            <person name="Antoshechkin I."/>
            <person name="Sternberg P.W."/>
            <person name="Goodrich-Blair H."/>
            <person name="Dillman A.R."/>
        </authorList>
    </citation>
    <scope>NUCLEOTIDE SEQUENCE</scope>
    <source>
        <strain evidence="3">PS9179</strain>
        <tissue evidence="3">Whole animal</tissue>
    </source>
</reference>
<dbReference type="Gene3D" id="1.10.1170.10">
    <property type="entry name" value="Inhibitor Of Apoptosis Protein (2mihbC-IAP-1), Chain A"/>
    <property type="match status" value="1"/>
</dbReference>
<accession>A0AA39HR99</accession>